<organism evidence="2 3">
    <name type="scientific">Mycena venus</name>
    <dbReference type="NCBI Taxonomy" id="2733690"/>
    <lineage>
        <taxon>Eukaryota</taxon>
        <taxon>Fungi</taxon>
        <taxon>Dikarya</taxon>
        <taxon>Basidiomycota</taxon>
        <taxon>Agaricomycotina</taxon>
        <taxon>Agaricomycetes</taxon>
        <taxon>Agaricomycetidae</taxon>
        <taxon>Agaricales</taxon>
        <taxon>Marasmiineae</taxon>
        <taxon>Mycenaceae</taxon>
        <taxon>Mycena</taxon>
    </lineage>
</organism>
<sequence>MSDITLLTANLVVTVLESFLYGIYVVLAFCASYSIVSRHRERRSETPHSNLLSPVALGGLALFITVTIHWLLNVSRVFVAFHHWDDGPGPRIFYSNFSHITEVLKYGFLVASFIIGDSLLIHRLWVVSGFRPGIIVFPVITLMGLLTFGVGLTYQLSTYTSNDSMFQAAYQRWTTGVCIFCLCTTASTTGCIWYKLWGVSRALVSFGVASLTTIIRIFADSAALFATFSLFHLVSYLCGSNIQFIVQDCLPVVAGISNLLVQIRLRWDLTQERDASPYFVTPRLRFPVDTDSVDSQVNSGSEEGIKTLYLHA</sequence>
<evidence type="ECO:0000256" key="1">
    <source>
        <dbReference type="SAM" id="Phobius"/>
    </source>
</evidence>
<keyword evidence="3" id="KW-1185">Reference proteome</keyword>
<reference evidence="2" key="1">
    <citation type="submission" date="2020-05" db="EMBL/GenBank/DDBJ databases">
        <title>Mycena genomes resolve the evolution of fungal bioluminescence.</title>
        <authorList>
            <person name="Tsai I.J."/>
        </authorList>
    </citation>
    <scope>NUCLEOTIDE SEQUENCE</scope>
    <source>
        <strain evidence="2">CCC161011</strain>
    </source>
</reference>
<feature type="transmembrane region" description="Helical" evidence="1">
    <location>
        <begin position="6"/>
        <end position="30"/>
    </location>
</feature>
<evidence type="ECO:0000313" key="2">
    <source>
        <dbReference type="EMBL" id="KAF7358460.1"/>
    </source>
</evidence>
<accession>A0A8H6YI92</accession>
<keyword evidence="1" id="KW-0812">Transmembrane</keyword>
<protein>
    <submittedName>
        <fullName evidence="2">Uncharacterized protein</fullName>
    </submittedName>
</protein>
<feature type="transmembrane region" description="Helical" evidence="1">
    <location>
        <begin position="242"/>
        <end position="261"/>
    </location>
</feature>
<dbReference type="Proteomes" id="UP000620124">
    <property type="component" value="Unassembled WGS sequence"/>
</dbReference>
<dbReference type="EMBL" id="JACAZI010000006">
    <property type="protein sequence ID" value="KAF7358460.1"/>
    <property type="molecule type" value="Genomic_DNA"/>
</dbReference>
<name>A0A8H6YI92_9AGAR</name>
<feature type="transmembrane region" description="Helical" evidence="1">
    <location>
        <begin position="133"/>
        <end position="153"/>
    </location>
</feature>
<dbReference type="AlphaFoldDB" id="A0A8H6YI92"/>
<feature type="transmembrane region" description="Helical" evidence="1">
    <location>
        <begin position="206"/>
        <end position="230"/>
    </location>
</feature>
<proteinExistence type="predicted"/>
<feature type="transmembrane region" description="Helical" evidence="1">
    <location>
        <begin position="103"/>
        <end position="121"/>
    </location>
</feature>
<gene>
    <name evidence="2" type="ORF">MVEN_00896500</name>
</gene>
<feature type="transmembrane region" description="Helical" evidence="1">
    <location>
        <begin position="51"/>
        <end position="72"/>
    </location>
</feature>
<keyword evidence="1" id="KW-1133">Transmembrane helix</keyword>
<evidence type="ECO:0000313" key="3">
    <source>
        <dbReference type="Proteomes" id="UP000620124"/>
    </source>
</evidence>
<comment type="caution">
    <text evidence="2">The sequence shown here is derived from an EMBL/GenBank/DDBJ whole genome shotgun (WGS) entry which is preliminary data.</text>
</comment>
<feature type="transmembrane region" description="Helical" evidence="1">
    <location>
        <begin position="173"/>
        <end position="194"/>
    </location>
</feature>
<dbReference type="OrthoDB" id="2756618at2759"/>
<keyword evidence="1" id="KW-0472">Membrane</keyword>